<evidence type="ECO:0000256" key="2">
    <source>
        <dbReference type="SAM" id="SignalP"/>
    </source>
</evidence>
<name>A0ABM1YJV0_AEDAL</name>
<dbReference type="PANTHER" id="PTHR11161">
    <property type="entry name" value="O-ACYLTRANSFERASE"/>
    <property type="match status" value="1"/>
</dbReference>
<feature type="domain" description="Acyltransferase 3" evidence="3">
    <location>
        <begin position="239"/>
        <end position="636"/>
    </location>
</feature>
<evidence type="ECO:0000256" key="1">
    <source>
        <dbReference type="SAM" id="Phobius"/>
    </source>
</evidence>
<feature type="transmembrane region" description="Helical" evidence="1">
    <location>
        <begin position="394"/>
        <end position="414"/>
    </location>
</feature>
<reference evidence="4" key="2">
    <citation type="submission" date="2025-05" db="UniProtKB">
        <authorList>
            <consortium name="EnsemblMetazoa"/>
        </authorList>
    </citation>
    <scope>IDENTIFICATION</scope>
    <source>
        <strain evidence="4">Foshan</strain>
    </source>
</reference>
<accession>A0ABM1YJV0</accession>
<reference evidence="5" key="1">
    <citation type="journal article" date="2015" name="Proc. Natl. Acad. Sci. U.S.A.">
        <title>Genome sequence of the Asian Tiger mosquito, Aedes albopictus, reveals insights into its biology, genetics, and evolution.</title>
        <authorList>
            <person name="Chen X.G."/>
            <person name="Jiang X."/>
            <person name="Gu J."/>
            <person name="Xu M."/>
            <person name="Wu Y."/>
            <person name="Deng Y."/>
            <person name="Zhang C."/>
            <person name="Bonizzoni M."/>
            <person name="Dermauw W."/>
            <person name="Vontas J."/>
            <person name="Armbruster P."/>
            <person name="Huang X."/>
            <person name="Yang Y."/>
            <person name="Zhang H."/>
            <person name="He W."/>
            <person name="Peng H."/>
            <person name="Liu Y."/>
            <person name="Wu K."/>
            <person name="Chen J."/>
            <person name="Lirakis M."/>
            <person name="Topalis P."/>
            <person name="Van Leeuwen T."/>
            <person name="Hall A.B."/>
            <person name="Jiang X."/>
            <person name="Thorpe C."/>
            <person name="Mueller R.L."/>
            <person name="Sun C."/>
            <person name="Waterhouse R.M."/>
            <person name="Yan G."/>
            <person name="Tu Z.J."/>
            <person name="Fang X."/>
            <person name="James A.A."/>
        </authorList>
    </citation>
    <scope>NUCLEOTIDE SEQUENCE [LARGE SCALE GENOMIC DNA]</scope>
    <source>
        <strain evidence="5">Foshan</strain>
    </source>
</reference>
<dbReference type="InterPro" id="IPR052728">
    <property type="entry name" value="O2_lipid_transport_reg"/>
</dbReference>
<feature type="transmembrane region" description="Helical" evidence="1">
    <location>
        <begin position="169"/>
        <end position="187"/>
    </location>
</feature>
<feature type="transmembrane region" description="Helical" evidence="1">
    <location>
        <begin position="476"/>
        <end position="492"/>
    </location>
</feature>
<feature type="transmembrane region" description="Helical" evidence="1">
    <location>
        <begin position="421"/>
        <end position="441"/>
    </location>
</feature>
<keyword evidence="5" id="KW-1185">Reference proteome</keyword>
<dbReference type="GeneID" id="109413260"/>
<keyword evidence="1" id="KW-0812">Transmembrane</keyword>
<feature type="transmembrane region" description="Helical" evidence="1">
    <location>
        <begin position="581"/>
        <end position="601"/>
    </location>
</feature>
<dbReference type="Pfam" id="PF01757">
    <property type="entry name" value="Acyl_transf_3"/>
    <property type="match status" value="1"/>
</dbReference>
<proteinExistence type="predicted"/>
<feature type="chain" id="PRO_5045023555" description="Acyltransferase 3 domain-containing protein" evidence="2">
    <location>
        <begin position="23"/>
        <end position="677"/>
    </location>
</feature>
<feature type="transmembrane region" description="Helical" evidence="1">
    <location>
        <begin position="504"/>
        <end position="527"/>
    </location>
</feature>
<feature type="transmembrane region" description="Helical" evidence="1">
    <location>
        <begin position="547"/>
        <end position="569"/>
    </location>
</feature>
<feature type="signal peptide" evidence="2">
    <location>
        <begin position="1"/>
        <end position="22"/>
    </location>
</feature>
<dbReference type="PANTHER" id="PTHR11161:SF22">
    <property type="entry name" value="ACYLTRANSFERASE 3 DOMAIN-CONTAINING PROTEIN-RELATED"/>
    <property type="match status" value="1"/>
</dbReference>
<keyword evidence="1" id="KW-1133">Transmembrane helix</keyword>
<keyword evidence="1" id="KW-0472">Membrane</keyword>
<dbReference type="RefSeq" id="XP_029728563.2">
    <property type="nucleotide sequence ID" value="XM_029872703.2"/>
</dbReference>
<sequence>MTKPVRLLGRLLLLLLFEMTQAQRKATDMELAEFVKFPKIFEYADYDDCRRDHLDGYAYCVVHARIVPDESSELWRNISDYTKSELHYDHTLLERGICIQDCEASLRQSGQLPNVDDLVGLDLYAKLARACINTRLKQRYNLEVGNFVKIYHCYTPEQEDRPIDFPESLFYGVVIALSFFLVASTIYDARQRTLQGCPDTYYDRDPKSRKERLLVSFSFPRNFCRLKNLGYSKIRMDLQFLEAFRFIQMCRVIFLHATMAHNKVPQANTDYMEKLQEDPMLIFFVAEFQNYIQTFLSISGMLMTINFLEHIRKNPDFSCSIFWDKLKNRLIRIVPAYAFVILLECAIIHRYLDGPIGQQYIGEAEQNCRRWWWTNLLFFNNYVRTDQPCLIQSWYLAVDMQLFIYGMVMMLMIWRWPWIRKYFFTVAFVCAALIPTLTTYAKDIEPAMTNRMKNADHYNREHNYQYDIYFPFQQNIGAYSMGMLAGFIYHRYRDSPKTVLSSKWFKLTFWVSVVYYFACMVSVYWVLEYRNIIEPMLKAIYSTLFKQSWAVMSTVLQLGLALASGKYIWKKLLSHSFFGVAGKLCFGFYLIHFTTIEVVYSGVKAPVYTNERAVSKWASQIFWWTLFFGFFLTLFVELPAGAALKELLDRRKVNNKVRDIQQTQGPAEQRVEQSAGV</sequence>
<dbReference type="EnsemblMetazoa" id="AALFPA23_009809.R13574">
    <property type="protein sequence ID" value="AALFPA23_009809.P13574"/>
    <property type="gene ID" value="AALFPA23_009809"/>
</dbReference>
<evidence type="ECO:0000313" key="5">
    <source>
        <dbReference type="Proteomes" id="UP000069940"/>
    </source>
</evidence>
<dbReference type="Proteomes" id="UP000069940">
    <property type="component" value="Unassembled WGS sequence"/>
</dbReference>
<dbReference type="EnsemblMetazoa" id="AALFPA23_009809.R13573">
    <property type="protein sequence ID" value="AALFPA23_009809.P13573"/>
    <property type="gene ID" value="AALFPA23_009809"/>
</dbReference>
<keyword evidence="2" id="KW-0732">Signal</keyword>
<organism evidence="4 5">
    <name type="scientific">Aedes albopictus</name>
    <name type="common">Asian tiger mosquito</name>
    <name type="synonym">Stegomyia albopicta</name>
    <dbReference type="NCBI Taxonomy" id="7160"/>
    <lineage>
        <taxon>Eukaryota</taxon>
        <taxon>Metazoa</taxon>
        <taxon>Ecdysozoa</taxon>
        <taxon>Arthropoda</taxon>
        <taxon>Hexapoda</taxon>
        <taxon>Insecta</taxon>
        <taxon>Pterygota</taxon>
        <taxon>Neoptera</taxon>
        <taxon>Endopterygota</taxon>
        <taxon>Diptera</taxon>
        <taxon>Nematocera</taxon>
        <taxon>Culicoidea</taxon>
        <taxon>Culicidae</taxon>
        <taxon>Culicinae</taxon>
        <taxon>Aedini</taxon>
        <taxon>Aedes</taxon>
        <taxon>Stegomyia</taxon>
    </lineage>
</organism>
<dbReference type="InterPro" id="IPR002656">
    <property type="entry name" value="Acyl_transf_3_dom"/>
</dbReference>
<protein>
    <recommendedName>
        <fullName evidence="3">Acyltransferase 3 domain-containing protein</fullName>
    </recommendedName>
</protein>
<feature type="transmembrane region" description="Helical" evidence="1">
    <location>
        <begin position="329"/>
        <end position="352"/>
    </location>
</feature>
<evidence type="ECO:0000259" key="3">
    <source>
        <dbReference type="Pfam" id="PF01757"/>
    </source>
</evidence>
<feature type="transmembrane region" description="Helical" evidence="1">
    <location>
        <begin position="621"/>
        <end position="644"/>
    </location>
</feature>
<evidence type="ECO:0000313" key="4">
    <source>
        <dbReference type="EnsemblMetazoa" id="AALFPA23_009809.P13573"/>
    </source>
</evidence>
<dbReference type="RefSeq" id="XP_062702286.1">
    <property type="nucleotide sequence ID" value="XM_062846302.1"/>
</dbReference>